<accession>A0A7X0JR38</accession>
<reference evidence="7 8" key="1">
    <citation type="submission" date="2020-08" db="EMBL/GenBank/DDBJ databases">
        <title>Genomic Encyclopedia of Type Strains, Phase IV (KMG-IV): sequencing the most valuable type-strain genomes for metagenomic binning, comparative biology and taxonomic classification.</title>
        <authorList>
            <person name="Goeker M."/>
        </authorList>
    </citation>
    <scope>NUCLEOTIDE SEQUENCE [LARGE SCALE GENOMIC DNA]</scope>
    <source>
        <strain evidence="7 8">DSM 22368</strain>
    </source>
</reference>
<dbReference type="InterPro" id="IPR023753">
    <property type="entry name" value="FAD/NAD-binding_dom"/>
</dbReference>
<dbReference type="InterPro" id="IPR016156">
    <property type="entry name" value="FAD/NAD-linked_Rdtase_dimer_sf"/>
</dbReference>
<keyword evidence="4 7" id="KW-0560">Oxidoreductase</keyword>
<dbReference type="InterPro" id="IPR050446">
    <property type="entry name" value="FAD-oxidoreductase/Apoptosis"/>
</dbReference>
<feature type="domain" description="FAD/NAD(P)-binding" evidence="5">
    <location>
        <begin position="2"/>
        <end position="296"/>
    </location>
</feature>
<dbReference type="SUPFAM" id="SSF51905">
    <property type="entry name" value="FAD/NAD(P)-binding domain"/>
    <property type="match status" value="2"/>
</dbReference>
<dbReference type="SUPFAM" id="SSF55424">
    <property type="entry name" value="FAD/NAD-linked reductases, dimerisation (C-terminal) domain"/>
    <property type="match status" value="1"/>
</dbReference>
<dbReference type="InterPro" id="IPR036188">
    <property type="entry name" value="FAD/NAD-bd_sf"/>
</dbReference>
<dbReference type="GO" id="GO:0051213">
    <property type="term" value="F:dioxygenase activity"/>
    <property type="evidence" value="ECO:0007669"/>
    <property type="project" value="UniProtKB-KW"/>
</dbReference>
<dbReference type="RefSeq" id="WP_166850384.1">
    <property type="nucleotide sequence ID" value="NZ_JAAONY010000001.1"/>
</dbReference>
<dbReference type="Proteomes" id="UP000528457">
    <property type="component" value="Unassembled WGS sequence"/>
</dbReference>
<dbReference type="GO" id="GO:0008860">
    <property type="term" value="F:ferredoxin-NAD+ reductase activity"/>
    <property type="evidence" value="ECO:0007669"/>
    <property type="project" value="UniProtKB-EC"/>
</dbReference>
<protein>
    <submittedName>
        <fullName evidence="7">3-phenylpropionate/trans-cinnamate dioxygenase ferredoxin reductase subunit</fullName>
        <ecNumber evidence="7">1.18.1.3</ecNumber>
    </submittedName>
</protein>
<evidence type="ECO:0000259" key="5">
    <source>
        <dbReference type="Pfam" id="PF07992"/>
    </source>
</evidence>
<evidence type="ECO:0000256" key="4">
    <source>
        <dbReference type="ARBA" id="ARBA00023002"/>
    </source>
</evidence>
<proteinExistence type="predicted"/>
<evidence type="ECO:0000259" key="6">
    <source>
        <dbReference type="Pfam" id="PF14759"/>
    </source>
</evidence>
<dbReference type="Pfam" id="PF14759">
    <property type="entry name" value="Reductase_C"/>
    <property type="match status" value="1"/>
</dbReference>
<dbReference type="PANTHER" id="PTHR43557:SF2">
    <property type="entry name" value="RIESKE DOMAIN-CONTAINING PROTEIN-RELATED"/>
    <property type="match status" value="1"/>
</dbReference>
<dbReference type="InParanoid" id="A0A7X0JR38"/>
<dbReference type="PRINTS" id="PR00368">
    <property type="entry name" value="FADPNR"/>
</dbReference>
<dbReference type="GO" id="GO:0016651">
    <property type="term" value="F:oxidoreductase activity, acting on NAD(P)H"/>
    <property type="evidence" value="ECO:0007669"/>
    <property type="project" value="TreeGrafter"/>
</dbReference>
<dbReference type="FunCoup" id="A0A7X0JR38">
    <property type="interactions" value="327"/>
</dbReference>
<evidence type="ECO:0000256" key="3">
    <source>
        <dbReference type="ARBA" id="ARBA00022827"/>
    </source>
</evidence>
<keyword evidence="2" id="KW-0285">Flavoprotein</keyword>
<organism evidence="7 8">
    <name type="scientific">Pseudoteredinibacter isoporae</name>
    <dbReference type="NCBI Taxonomy" id="570281"/>
    <lineage>
        <taxon>Bacteria</taxon>
        <taxon>Pseudomonadati</taxon>
        <taxon>Pseudomonadota</taxon>
        <taxon>Gammaproteobacteria</taxon>
        <taxon>Cellvibrionales</taxon>
        <taxon>Cellvibrionaceae</taxon>
        <taxon>Pseudoteredinibacter</taxon>
    </lineage>
</organism>
<evidence type="ECO:0000256" key="2">
    <source>
        <dbReference type="ARBA" id="ARBA00022630"/>
    </source>
</evidence>
<dbReference type="Gene3D" id="3.50.50.60">
    <property type="entry name" value="FAD/NAD(P)-binding domain"/>
    <property type="match status" value="2"/>
</dbReference>
<keyword evidence="3" id="KW-0274">FAD</keyword>
<dbReference type="PANTHER" id="PTHR43557">
    <property type="entry name" value="APOPTOSIS-INDUCING FACTOR 1"/>
    <property type="match status" value="1"/>
</dbReference>
<comment type="cofactor">
    <cofactor evidence="1">
        <name>FAD</name>
        <dbReference type="ChEBI" id="CHEBI:57692"/>
    </cofactor>
</comment>
<dbReference type="InterPro" id="IPR028202">
    <property type="entry name" value="Reductase_C"/>
</dbReference>
<feature type="domain" description="Reductase C-terminal" evidence="6">
    <location>
        <begin position="318"/>
        <end position="401"/>
    </location>
</feature>
<keyword evidence="7" id="KW-0223">Dioxygenase</keyword>
<evidence type="ECO:0000313" key="8">
    <source>
        <dbReference type="Proteomes" id="UP000528457"/>
    </source>
</evidence>
<comment type="caution">
    <text evidence="7">The sequence shown here is derived from an EMBL/GenBank/DDBJ whole genome shotgun (WGS) entry which is preliminary data.</text>
</comment>
<dbReference type="EMBL" id="JACHHT010000001">
    <property type="protein sequence ID" value="MBB6520730.1"/>
    <property type="molecule type" value="Genomic_DNA"/>
</dbReference>
<evidence type="ECO:0000256" key="1">
    <source>
        <dbReference type="ARBA" id="ARBA00001974"/>
    </source>
</evidence>
<dbReference type="Gene3D" id="3.30.390.30">
    <property type="match status" value="1"/>
</dbReference>
<dbReference type="AlphaFoldDB" id="A0A7X0JR38"/>
<gene>
    <name evidence="7" type="ORF">HNR48_001008</name>
</gene>
<dbReference type="PRINTS" id="PR00411">
    <property type="entry name" value="PNDRDTASEI"/>
</dbReference>
<keyword evidence="8" id="KW-1185">Reference proteome</keyword>
<dbReference type="Pfam" id="PF07992">
    <property type="entry name" value="Pyr_redox_2"/>
    <property type="match status" value="1"/>
</dbReference>
<evidence type="ECO:0000313" key="7">
    <source>
        <dbReference type="EMBL" id="MBB6520730.1"/>
    </source>
</evidence>
<sequence>MHCVIVGASHAAAQLVASLRQLGWTGPLTLIGEENLLPYQRPPLSKAFLSGELDEDKLLIRPSQAYEKLDVELKLGLRVQQIDRTSKQLQLSNGEQLSYDKLVLCTGARPRLLPLAGAELPQVHYLRNAEDAQQIQQQLKVGSRVIIIGGGYIGLETAASLKKLGAEVTVLEAAERILQRVTAAEVSNFYQQKHQREGVKVLDNVQLECIKGEHKVESVIASDGTEFPADMVIVGIGVLPNVELAEEAGLTIDNGIVVDEQGRSSDMDIFSAGDCCSYPHPKLKRQLRLESVPSANDTARIIASTLCNKPLPNVEHPWFWSDQYEIKLQIAGFNMGYTHHIVRGNPEEENFSVWYFREGELIAADCINRPKDFMAAKQLLKLNAKLNAEQLSDENVELKTLIEAAKAPGPA</sequence>
<name>A0A7X0JR38_9GAMM</name>
<dbReference type="EC" id="1.18.1.3" evidence="7"/>
<dbReference type="GO" id="GO:0005737">
    <property type="term" value="C:cytoplasm"/>
    <property type="evidence" value="ECO:0007669"/>
    <property type="project" value="TreeGrafter"/>
</dbReference>